<protein>
    <recommendedName>
        <fullName evidence="6">Probable septum site-determining protein MinC</fullName>
    </recommendedName>
</protein>
<dbReference type="Gene3D" id="3.30.160.540">
    <property type="match status" value="1"/>
</dbReference>
<dbReference type="InterPro" id="IPR013033">
    <property type="entry name" value="MinC"/>
</dbReference>
<comment type="subunit">
    <text evidence="5 6">Interacts with MinD and FtsZ.</text>
</comment>
<evidence type="ECO:0000259" key="7">
    <source>
        <dbReference type="Pfam" id="PF03775"/>
    </source>
</evidence>
<gene>
    <name evidence="6" type="primary">minC</name>
    <name evidence="9" type="ORF">FC14_GL001578</name>
</gene>
<dbReference type="AlphaFoldDB" id="A0A0R2ACS6"/>
<accession>A0A0R2ACS6</accession>
<dbReference type="PANTHER" id="PTHR34108:SF1">
    <property type="entry name" value="SEPTUM SITE-DETERMINING PROTEIN MINC"/>
    <property type="match status" value="1"/>
</dbReference>
<dbReference type="PATRIC" id="fig|1423718.3.peg.1643"/>
<dbReference type="SUPFAM" id="SSF63848">
    <property type="entry name" value="Cell-division inhibitor MinC, C-terminal domain"/>
    <property type="match status" value="1"/>
</dbReference>
<evidence type="ECO:0000313" key="9">
    <source>
        <dbReference type="EMBL" id="KRM64928.1"/>
    </source>
</evidence>
<dbReference type="InterPro" id="IPR005526">
    <property type="entry name" value="Septum_form_inhib_MinC_C"/>
</dbReference>
<dbReference type="GO" id="GO:1901891">
    <property type="term" value="P:regulation of cell septum assembly"/>
    <property type="evidence" value="ECO:0007669"/>
    <property type="project" value="InterPro"/>
</dbReference>
<dbReference type="GO" id="GO:0000917">
    <property type="term" value="P:division septum assembly"/>
    <property type="evidence" value="ECO:0007669"/>
    <property type="project" value="UniProtKB-KW"/>
</dbReference>
<dbReference type="InterPro" id="IPR036145">
    <property type="entry name" value="MinC_C_sf"/>
</dbReference>
<evidence type="ECO:0000256" key="1">
    <source>
        <dbReference type="ARBA" id="ARBA00006291"/>
    </source>
</evidence>
<evidence type="ECO:0000256" key="4">
    <source>
        <dbReference type="ARBA" id="ARBA00023306"/>
    </source>
</evidence>
<comment type="function">
    <text evidence="6">Cell division inhibitor that blocks the formation of polar Z ring septums. Rapidly oscillates between the poles of the cell to destabilize FtsZ filaments that have formed before they mature into polar Z rings. Prevents FtsZ polymerization.</text>
</comment>
<reference evidence="9 10" key="1">
    <citation type="journal article" date="2015" name="Genome Announc.">
        <title>Expanding the biotechnology potential of lactobacilli through comparative genomics of 213 strains and associated genera.</title>
        <authorList>
            <person name="Sun Z."/>
            <person name="Harris H.M."/>
            <person name="McCann A."/>
            <person name="Guo C."/>
            <person name="Argimon S."/>
            <person name="Zhang W."/>
            <person name="Yang X."/>
            <person name="Jeffery I.B."/>
            <person name="Cooney J.C."/>
            <person name="Kagawa T.F."/>
            <person name="Liu W."/>
            <person name="Song Y."/>
            <person name="Salvetti E."/>
            <person name="Wrobel A."/>
            <person name="Rasinkangas P."/>
            <person name="Parkhill J."/>
            <person name="Rea M.C."/>
            <person name="O'Sullivan O."/>
            <person name="Ritari J."/>
            <person name="Douillard F.P."/>
            <person name="Paul Ross R."/>
            <person name="Yang R."/>
            <person name="Briner A.E."/>
            <person name="Felis G.E."/>
            <person name="de Vos W.M."/>
            <person name="Barrangou R."/>
            <person name="Klaenhammer T.R."/>
            <person name="Caufield P.W."/>
            <person name="Cui Y."/>
            <person name="Zhang H."/>
            <person name="O'Toole P.W."/>
        </authorList>
    </citation>
    <scope>NUCLEOTIDE SEQUENCE [LARGE SCALE GENOMIC DNA]</scope>
    <source>
        <strain evidence="9 10">DSM 20509</strain>
    </source>
</reference>
<organism evidence="9 10">
    <name type="scientific">Ligilactobacillus agilis DSM 20509</name>
    <dbReference type="NCBI Taxonomy" id="1423718"/>
    <lineage>
        <taxon>Bacteria</taxon>
        <taxon>Bacillati</taxon>
        <taxon>Bacillota</taxon>
        <taxon>Bacilli</taxon>
        <taxon>Lactobacillales</taxon>
        <taxon>Lactobacillaceae</taxon>
        <taxon>Ligilactobacillus</taxon>
    </lineage>
</organism>
<evidence type="ECO:0000259" key="8">
    <source>
        <dbReference type="Pfam" id="PF22642"/>
    </source>
</evidence>
<dbReference type="HAMAP" id="MF_00267">
    <property type="entry name" value="MinC"/>
    <property type="match status" value="1"/>
</dbReference>
<evidence type="ECO:0000313" key="10">
    <source>
        <dbReference type="Proteomes" id="UP000051008"/>
    </source>
</evidence>
<feature type="domain" description="Septum formation inhibitor MinC C-terminal" evidence="7">
    <location>
        <begin position="106"/>
        <end position="183"/>
    </location>
</feature>
<dbReference type="Pfam" id="PF03775">
    <property type="entry name" value="MinC_C"/>
    <property type="match status" value="1"/>
</dbReference>
<name>A0A0R2ACS6_9LACO</name>
<keyword evidence="10" id="KW-1185">Reference proteome</keyword>
<evidence type="ECO:0000256" key="6">
    <source>
        <dbReference type="HAMAP-Rule" id="MF_00267"/>
    </source>
</evidence>
<dbReference type="OrthoDB" id="9790810at2"/>
<dbReference type="Proteomes" id="UP000051008">
    <property type="component" value="Unassembled WGS sequence"/>
</dbReference>
<feature type="domain" description="Septum site-determining protein MinC N-terminal" evidence="8">
    <location>
        <begin position="4"/>
        <end position="82"/>
    </location>
</feature>
<dbReference type="PANTHER" id="PTHR34108">
    <property type="entry name" value="SEPTUM SITE-DETERMINING PROTEIN MINC"/>
    <property type="match status" value="1"/>
</dbReference>
<evidence type="ECO:0000256" key="2">
    <source>
        <dbReference type="ARBA" id="ARBA00022618"/>
    </source>
</evidence>
<keyword evidence="4 6" id="KW-0131">Cell cycle</keyword>
<keyword evidence="2 6" id="KW-0132">Cell division</keyword>
<sequence>MQTVILKGHKDGYEIILKDDADFTLITSELRQLLDGLKQDEGSKQTTITFKVNTGARLLNTWQKKELEKVFGDYPYFAIHKITASVIDKQEAWDFMENHNIHINAATVRNGQVLELTGDVLFVGAVHQGGVLQTSGSIYSLGKIEGIVHAGYDNNSRAIIAGEICQAQQVRIGDLVDIVEEKTVPTSKCLVYVNDLHTLTYTDISELKALRPKIFVKIGGF</sequence>
<dbReference type="EMBL" id="AYYP01000022">
    <property type="protein sequence ID" value="KRM64928.1"/>
    <property type="molecule type" value="Genomic_DNA"/>
</dbReference>
<evidence type="ECO:0000256" key="3">
    <source>
        <dbReference type="ARBA" id="ARBA00023210"/>
    </source>
</evidence>
<proteinExistence type="inferred from homology"/>
<dbReference type="RefSeq" id="WP_056976469.1">
    <property type="nucleotide sequence ID" value="NZ_AYYP01000022.1"/>
</dbReference>
<dbReference type="Gene3D" id="2.160.20.70">
    <property type="match status" value="1"/>
</dbReference>
<keyword evidence="3 6" id="KW-0717">Septation</keyword>
<dbReference type="GO" id="GO:0000902">
    <property type="term" value="P:cell morphogenesis"/>
    <property type="evidence" value="ECO:0007669"/>
    <property type="project" value="InterPro"/>
</dbReference>
<evidence type="ECO:0000256" key="5">
    <source>
        <dbReference type="ARBA" id="ARBA00046874"/>
    </source>
</evidence>
<dbReference type="InterPro" id="IPR055219">
    <property type="entry name" value="MinC_N_1"/>
</dbReference>
<comment type="caution">
    <text evidence="9">The sequence shown here is derived from an EMBL/GenBank/DDBJ whole genome shotgun (WGS) entry which is preliminary data.</text>
</comment>
<dbReference type="InterPro" id="IPR016098">
    <property type="entry name" value="CAP/MinC_C"/>
</dbReference>
<comment type="similarity">
    <text evidence="1 6">Belongs to the MinC family.</text>
</comment>
<dbReference type="Pfam" id="PF22642">
    <property type="entry name" value="MinC_N_1"/>
    <property type="match status" value="1"/>
</dbReference>